<organism evidence="4 5">
    <name type="scientific">Pseudonocardia endophytica</name>
    <dbReference type="NCBI Taxonomy" id="401976"/>
    <lineage>
        <taxon>Bacteria</taxon>
        <taxon>Bacillati</taxon>
        <taxon>Actinomycetota</taxon>
        <taxon>Actinomycetes</taxon>
        <taxon>Pseudonocardiales</taxon>
        <taxon>Pseudonocardiaceae</taxon>
        <taxon>Pseudonocardia</taxon>
    </lineage>
</organism>
<dbReference type="GO" id="GO:0008270">
    <property type="term" value="F:zinc ion binding"/>
    <property type="evidence" value="ECO:0007669"/>
    <property type="project" value="UniProtKB-KW"/>
</dbReference>
<evidence type="ECO:0000256" key="2">
    <source>
        <dbReference type="SAM" id="MobiDB-lite"/>
    </source>
</evidence>
<feature type="region of interest" description="Disordered" evidence="2">
    <location>
        <begin position="1"/>
        <end position="25"/>
    </location>
</feature>
<evidence type="ECO:0000256" key="1">
    <source>
        <dbReference type="PROSITE-ProRule" id="PRU00325"/>
    </source>
</evidence>
<dbReference type="PANTHER" id="PTHR38133">
    <property type="entry name" value="SLR1429 PROTEIN"/>
    <property type="match status" value="1"/>
</dbReference>
<dbReference type="PROSITE" id="PS50966">
    <property type="entry name" value="ZF_SWIM"/>
    <property type="match status" value="1"/>
</dbReference>
<dbReference type="AlphaFoldDB" id="A0A4R1HQA5"/>
<dbReference type="Proteomes" id="UP000295560">
    <property type="component" value="Unassembled WGS sequence"/>
</dbReference>
<evidence type="ECO:0000259" key="3">
    <source>
        <dbReference type="PROSITE" id="PS50966"/>
    </source>
</evidence>
<proteinExistence type="predicted"/>
<dbReference type="EMBL" id="SMFZ01000002">
    <property type="protein sequence ID" value="TCK22640.1"/>
    <property type="molecule type" value="Genomic_DNA"/>
</dbReference>
<feature type="region of interest" description="Disordered" evidence="2">
    <location>
        <begin position="235"/>
        <end position="255"/>
    </location>
</feature>
<feature type="domain" description="SWIM-type" evidence="3">
    <location>
        <begin position="140"/>
        <end position="175"/>
    </location>
</feature>
<gene>
    <name evidence="4" type="ORF">EV378_6648</name>
</gene>
<sequence length="282" mass="30706">MPDGRPFWADEDYTPRKPLPVPGGGIQIHSTRGTVARTWWSARFLDTLTDLGVGGRLSRGRTYARSGQIVSLDVAAGAAVALVQGTRPKPYTVRIGVRTWDKSEWTRVEQALVDDAWYAAALLAGGMPPEIEELLGGLGLALFPESGATDLSMDCTCPDVTVPCKHLAAAFYLLAERFDADPFEILALRGRDRETLLENLRERRGTTRAEIGPSEPSASVPPLADVLDRFWTSAPVDTLPPAPPATSPDAVLDQVPELPVRVRGKRVTDLLRPAYLRMADEP</sequence>
<dbReference type="RefSeq" id="WP_132431640.1">
    <property type="nucleotide sequence ID" value="NZ_SMFZ01000002.1"/>
</dbReference>
<keyword evidence="1" id="KW-0862">Zinc</keyword>
<reference evidence="4 5" key="1">
    <citation type="submission" date="2019-03" db="EMBL/GenBank/DDBJ databases">
        <title>Sequencing the genomes of 1000 actinobacteria strains.</title>
        <authorList>
            <person name="Klenk H.-P."/>
        </authorList>
    </citation>
    <scope>NUCLEOTIDE SEQUENCE [LARGE SCALE GENOMIC DNA]</scope>
    <source>
        <strain evidence="4 5">DSM 44969</strain>
    </source>
</reference>
<dbReference type="InterPro" id="IPR007527">
    <property type="entry name" value="Znf_SWIM"/>
</dbReference>
<name>A0A4R1HQA5_PSEEN</name>
<comment type="caution">
    <text evidence="4">The sequence shown here is derived from an EMBL/GenBank/DDBJ whole genome shotgun (WGS) entry which is preliminary data.</text>
</comment>
<accession>A0A4R1HQA5</accession>
<protein>
    <submittedName>
        <fullName evidence="4">Putative Zn finger protein</fullName>
    </submittedName>
</protein>
<evidence type="ECO:0000313" key="5">
    <source>
        <dbReference type="Proteomes" id="UP000295560"/>
    </source>
</evidence>
<keyword evidence="1" id="KW-0863">Zinc-finger</keyword>
<dbReference type="PANTHER" id="PTHR38133:SF1">
    <property type="entry name" value="SLR1429 PROTEIN"/>
    <property type="match status" value="1"/>
</dbReference>
<evidence type="ECO:0000313" key="4">
    <source>
        <dbReference type="EMBL" id="TCK22640.1"/>
    </source>
</evidence>
<dbReference type="OrthoDB" id="188274at2"/>
<keyword evidence="5" id="KW-1185">Reference proteome</keyword>
<keyword evidence="1" id="KW-0479">Metal-binding</keyword>